<dbReference type="PANTHER" id="PTHR11877">
    <property type="entry name" value="HYDROXYMETHYLGLUTARYL-COA SYNTHASE"/>
    <property type="match status" value="1"/>
</dbReference>
<feature type="compositionally biased region" description="Basic and acidic residues" evidence="3">
    <location>
        <begin position="663"/>
        <end position="675"/>
    </location>
</feature>
<feature type="domain" description="Myb/SANT-like" evidence="6">
    <location>
        <begin position="463"/>
        <end position="555"/>
    </location>
</feature>
<keyword evidence="2" id="KW-0012">Acyltransferase</keyword>
<feature type="region of interest" description="Disordered" evidence="3">
    <location>
        <begin position="618"/>
        <end position="690"/>
    </location>
</feature>
<feature type="domain" description="Chalcone/stilbene synthase C-terminal" evidence="5">
    <location>
        <begin position="238"/>
        <end position="391"/>
    </location>
</feature>
<dbReference type="GO" id="GO:0016747">
    <property type="term" value="F:acyltransferase activity, transferring groups other than amino-acyl groups"/>
    <property type="evidence" value="ECO:0007669"/>
    <property type="project" value="InterPro"/>
</dbReference>
<feature type="compositionally biased region" description="Polar residues" evidence="3">
    <location>
        <begin position="632"/>
        <end position="641"/>
    </location>
</feature>
<dbReference type="PANTHER" id="PTHR11877:SF10">
    <property type="entry name" value="TYPE III POLYKETIDE SYNTHASE B"/>
    <property type="match status" value="1"/>
</dbReference>
<evidence type="ECO:0008006" key="9">
    <source>
        <dbReference type="Google" id="ProtNLM"/>
    </source>
</evidence>
<dbReference type="EMBL" id="JAQQAF010000002">
    <property type="protein sequence ID" value="KAJ8505224.1"/>
    <property type="molecule type" value="Genomic_DNA"/>
</dbReference>
<evidence type="ECO:0000256" key="1">
    <source>
        <dbReference type="ARBA" id="ARBA00005531"/>
    </source>
</evidence>
<dbReference type="InterPro" id="IPR001099">
    <property type="entry name" value="Chalcone/stilbene_synt_N"/>
</dbReference>
<evidence type="ECO:0000259" key="6">
    <source>
        <dbReference type="Pfam" id="PF12776"/>
    </source>
</evidence>
<dbReference type="InterPro" id="IPR016039">
    <property type="entry name" value="Thiolase-like"/>
</dbReference>
<name>A0AAV8RMG4_ENSVE</name>
<evidence type="ECO:0000313" key="7">
    <source>
        <dbReference type="EMBL" id="KAJ8505224.1"/>
    </source>
</evidence>
<comment type="similarity">
    <text evidence="1 2">Belongs to the thiolase-like superfamily. Chalcone/stilbene synthases family.</text>
</comment>
<keyword evidence="2" id="KW-0808">Transferase</keyword>
<dbReference type="FunFam" id="3.40.47.10:FF:000025">
    <property type="entry name" value="Chalcone synthase 2"/>
    <property type="match status" value="1"/>
</dbReference>
<proteinExistence type="inferred from homology"/>
<evidence type="ECO:0000313" key="8">
    <source>
        <dbReference type="Proteomes" id="UP001222027"/>
    </source>
</evidence>
<dbReference type="Pfam" id="PF12776">
    <property type="entry name" value="Myb_DNA-bind_3"/>
    <property type="match status" value="1"/>
</dbReference>
<evidence type="ECO:0000259" key="4">
    <source>
        <dbReference type="Pfam" id="PF00195"/>
    </source>
</evidence>
<evidence type="ECO:0000256" key="3">
    <source>
        <dbReference type="SAM" id="MobiDB-lite"/>
    </source>
</evidence>
<dbReference type="SUPFAM" id="SSF53901">
    <property type="entry name" value="Thiolase-like"/>
    <property type="match status" value="2"/>
</dbReference>
<dbReference type="FunFam" id="3.40.47.10:FF:000014">
    <property type="entry name" value="Chalcone synthase 1"/>
    <property type="match status" value="1"/>
</dbReference>
<comment type="caution">
    <text evidence="7">The sequence shown here is derived from an EMBL/GenBank/DDBJ whole genome shotgun (WGS) entry which is preliminary data.</text>
</comment>
<dbReference type="Pfam" id="PF02797">
    <property type="entry name" value="Chal_sti_synt_C"/>
    <property type="match status" value="1"/>
</dbReference>
<feature type="compositionally biased region" description="Low complexity" evidence="3">
    <location>
        <begin position="648"/>
        <end position="659"/>
    </location>
</feature>
<sequence length="758" mass="83511">MGSFGGAESFSIKLGKATNILALGKAFPKQLVMQDLLVDGYFRNTNCTDPDLKKKLARLCKTTTVKTRYLVMCDEILQNHPELARDGQPTLRQRLEISNEAVTEMAVEASRSCVKAWGRPFAAITHLVYVSSSEARFPSGDLHLARALRLNPDVSRIMLSFTGCSGGVAGLRVAKDIAENNPGSRVLLATSETTIVGFRPPNPHRPYDLVGAALFGDGAGAVVLGTDPIPGAETPMFELSSAIQQYLPDTDKTIQGELTEEGISFLLGRELPLVIEDHVEAFCEKLVMKGARGESHDVNYNDMFWAMHPGGPAILNKVESRLRLCPDKLNASRQALRDYGNASSNTIIYVLENIIEESRKKKESGESDYCEWGLILAFGPGITFEGILARNLMQKNTKRKRCPRKHSSLRRPPPSPSPSAIALGEIVPSPFSSVMADFTGSDFHGEENDTDTVDEGGFNVSVWPDEIEERFIYIMEAEVNKGNRTSTTFSKPAWRAIEETLNGQTKRNYTYTQLRNKFNQLRTRQKDFANLIKETGVRWNPVTGSVSATNEVWERLYKVYKSAKRFRKKGCPLFNKLCVIYGDTTASDFCQHISNNNPLDTDDREEIDGISLEASFNEQSGGTGVLSAVPIRSQSFNPSSSRRGKRNSFSTLQTSSLTSPGENSKKKSDITEKKMTVTPSPSKSTSESGSTLKKLIVESMQALNALEGIDGVAYSKADIMMDEPFRSLELVYMATLITFPSAATPDIAAEPALNLQQI</sequence>
<evidence type="ECO:0000256" key="2">
    <source>
        <dbReference type="RuleBase" id="RU003633"/>
    </source>
</evidence>
<accession>A0AAV8RMG4</accession>
<dbReference type="InterPro" id="IPR011141">
    <property type="entry name" value="Polyketide_synthase_type-III"/>
</dbReference>
<feature type="region of interest" description="Disordered" evidence="3">
    <location>
        <begin position="395"/>
        <end position="421"/>
    </location>
</feature>
<feature type="compositionally biased region" description="Low complexity" evidence="3">
    <location>
        <begin position="676"/>
        <end position="690"/>
    </location>
</feature>
<dbReference type="Gene3D" id="3.40.47.10">
    <property type="match status" value="2"/>
</dbReference>
<dbReference type="InterPro" id="IPR024752">
    <property type="entry name" value="Myb/SANT-like_dom"/>
</dbReference>
<protein>
    <recommendedName>
        <fullName evidence="9">Myb/SANT-like domain-containing protein</fullName>
    </recommendedName>
</protein>
<dbReference type="Pfam" id="PF00195">
    <property type="entry name" value="Chal_sti_synt_N"/>
    <property type="match status" value="1"/>
</dbReference>
<dbReference type="CDD" id="cd00831">
    <property type="entry name" value="CHS_like"/>
    <property type="match status" value="1"/>
</dbReference>
<reference evidence="7 8" key="1">
    <citation type="submission" date="2022-12" db="EMBL/GenBank/DDBJ databases">
        <title>Chromosome-scale assembly of the Ensete ventricosum genome.</title>
        <authorList>
            <person name="Dussert Y."/>
            <person name="Stocks J."/>
            <person name="Wendawek A."/>
            <person name="Woldeyes F."/>
            <person name="Nichols R.A."/>
            <person name="Borrell J.S."/>
        </authorList>
    </citation>
    <scope>NUCLEOTIDE SEQUENCE [LARGE SCALE GENOMIC DNA]</scope>
    <source>
        <strain evidence="8">cv. Maze</strain>
        <tissue evidence="7">Seeds</tissue>
    </source>
</reference>
<dbReference type="InterPro" id="IPR012328">
    <property type="entry name" value="Chalcone/stilbene_synt_C"/>
</dbReference>
<feature type="domain" description="Chalcone/stilbene synthase N-terminal" evidence="4">
    <location>
        <begin position="15"/>
        <end position="228"/>
    </location>
</feature>
<organism evidence="7 8">
    <name type="scientific">Ensete ventricosum</name>
    <name type="common">Abyssinian banana</name>
    <name type="synonym">Musa ensete</name>
    <dbReference type="NCBI Taxonomy" id="4639"/>
    <lineage>
        <taxon>Eukaryota</taxon>
        <taxon>Viridiplantae</taxon>
        <taxon>Streptophyta</taxon>
        <taxon>Embryophyta</taxon>
        <taxon>Tracheophyta</taxon>
        <taxon>Spermatophyta</taxon>
        <taxon>Magnoliopsida</taxon>
        <taxon>Liliopsida</taxon>
        <taxon>Zingiberales</taxon>
        <taxon>Musaceae</taxon>
        <taxon>Ensete</taxon>
    </lineage>
</organism>
<dbReference type="AlphaFoldDB" id="A0AAV8RMG4"/>
<gene>
    <name evidence="7" type="ORF">OPV22_006110</name>
</gene>
<dbReference type="GO" id="GO:0030639">
    <property type="term" value="P:polyketide biosynthetic process"/>
    <property type="evidence" value="ECO:0007669"/>
    <property type="project" value="TreeGrafter"/>
</dbReference>
<keyword evidence="8" id="KW-1185">Reference proteome</keyword>
<feature type="compositionally biased region" description="Basic residues" evidence="3">
    <location>
        <begin position="396"/>
        <end position="409"/>
    </location>
</feature>
<dbReference type="Proteomes" id="UP001222027">
    <property type="component" value="Unassembled WGS sequence"/>
</dbReference>
<evidence type="ECO:0000259" key="5">
    <source>
        <dbReference type="Pfam" id="PF02797"/>
    </source>
</evidence>